<comment type="subcellular location">
    <subcellularLocation>
        <location evidence="5">Cytoplasm</location>
    </subcellularLocation>
</comment>
<comment type="function">
    <text evidence="5">The physiological role of BioH is to remove the methyl group introduced by BioC when the pimeloyl moiety is complete. It allows to synthesize pimeloyl-ACP via the fatty acid synthetic pathway through the hydrolysis of the ester bonds of pimeloyl-ACP esters.</text>
</comment>
<dbReference type="Proteomes" id="UP000662770">
    <property type="component" value="Chromosome"/>
</dbReference>
<comment type="catalytic activity">
    <reaction evidence="5">
        <text>6-carboxyhexanoyl-[ACP] methyl ester + H2O = 6-carboxyhexanoyl-[ACP] + methanol + H(+)</text>
        <dbReference type="Rhea" id="RHEA:42700"/>
        <dbReference type="Rhea" id="RHEA-COMP:9955"/>
        <dbReference type="Rhea" id="RHEA-COMP:10186"/>
        <dbReference type="ChEBI" id="CHEBI:15377"/>
        <dbReference type="ChEBI" id="CHEBI:15378"/>
        <dbReference type="ChEBI" id="CHEBI:17790"/>
        <dbReference type="ChEBI" id="CHEBI:78846"/>
        <dbReference type="ChEBI" id="CHEBI:82735"/>
        <dbReference type="EC" id="3.1.1.85"/>
    </reaction>
</comment>
<dbReference type="PANTHER" id="PTHR43798:SF31">
    <property type="entry name" value="AB HYDROLASE SUPERFAMILY PROTEIN YCLE"/>
    <property type="match status" value="1"/>
</dbReference>
<evidence type="ECO:0000256" key="3">
    <source>
        <dbReference type="ARBA" id="ARBA00022756"/>
    </source>
</evidence>
<evidence type="ECO:0000256" key="1">
    <source>
        <dbReference type="ARBA" id="ARBA00022487"/>
    </source>
</evidence>
<evidence type="ECO:0000259" key="6">
    <source>
        <dbReference type="Pfam" id="PF00561"/>
    </source>
</evidence>
<sequence length="263" mass="29092">MTSTSLFYHAVGNGQPLVLLHGWGVNSSIFLPLLEHLHQYSCLAIDLPGFGDSNAVEGDFEEWVDAIAAHIPSQSLVLGWSLGGLLATRIAQRYPDLVSGLITVASSPCFLAEPEQQWPGIAAPVLQQFEQQLLQDLPKTVERFLALQAMGSETARDDIKRIRELVLARPQPQASALEQGLAMLGSVDLRDSLKQVNSPWLRIWGKLDGLVPRRVVPLLNTEMNQGVDATDVIINKASHAPFISHTDEFLRHFQQWSMQKGFI</sequence>
<comment type="subunit">
    <text evidence="5">Monomer.</text>
</comment>
<dbReference type="InterPro" id="IPR050266">
    <property type="entry name" value="AB_hydrolase_sf"/>
</dbReference>
<feature type="binding site" evidence="5">
    <location>
        <position position="239"/>
    </location>
    <ligand>
        <name>substrate</name>
    </ligand>
</feature>
<comment type="similarity">
    <text evidence="5">Belongs to the AB hydrolase superfamily. Carboxylesterase BioH family.</text>
</comment>
<organism evidence="7 8">
    <name type="scientific">Shewanella avicenniae</name>
    <dbReference type="NCBI Taxonomy" id="2814294"/>
    <lineage>
        <taxon>Bacteria</taxon>
        <taxon>Pseudomonadati</taxon>
        <taxon>Pseudomonadota</taxon>
        <taxon>Gammaproteobacteria</taxon>
        <taxon>Alteromonadales</taxon>
        <taxon>Shewanellaceae</taxon>
        <taxon>Shewanella</taxon>
    </lineage>
</organism>
<protein>
    <recommendedName>
        <fullName evidence="5">Pimeloyl-[acyl-carrier protein] methyl ester esterase</fullName>
        <ecNumber evidence="5">3.1.1.85</ecNumber>
    </recommendedName>
    <alternativeName>
        <fullName evidence="5">Biotin synthesis protein BioH</fullName>
    </alternativeName>
    <alternativeName>
        <fullName evidence="5">Carboxylesterase BioH</fullName>
    </alternativeName>
</protein>
<dbReference type="EC" id="3.1.1.85" evidence="5"/>
<feature type="binding site" evidence="5">
    <location>
        <position position="23"/>
    </location>
    <ligand>
        <name>substrate</name>
    </ligand>
</feature>
<dbReference type="InterPro" id="IPR029058">
    <property type="entry name" value="AB_hydrolase_fold"/>
</dbReference>
<comment type="pathway">
    <text evidence="5">Cofactor biosynthesis; biotin biosynthesis.</text>
</comment>
<keyword evidence="8" id="KW-1185">Reference proteome</keyword>
<feature type="domain" description="AB hydrolase-1" evidence="6">
    <location>
        <begin position="16"/>
        <end position="245"/>
    </location>
</feature>
<dbReference type="InterPro" id="IPR010076">
    <property type="entry name" value="BioH"/>
</dbReference>
<dbReference type="Gene3D" id="3.40.50.1820">
    <property type="entry name" value="alpha/beta hydrolase"/>
    <property type="match status" value="1"/>
</dbReference>
<dbReference type="PANTHER" id="PTHR43798">
    <property type="entry name" value="MONOACYLGLYCEROL LIPASE"/>
    <property type="match status" value="1"/>
</dbReference>
<evidence type="ECO:0000313" key="7">
    <source>
        <dbReference type="EMBL" id="QSX33732.1"/>
    </source>
</evidence>
<feature type="active site" evidence="5">
    <location>
        <position position="239"/>
    </location>
</feature>
<keyword evidence="2 5" id="KW-0963">Cytoplasm</keyword>
<evidence type="ECO:0000256" key="2">
    <source>
        <dbReference type="ARBA" id="ARBA00022490"/>
    </source>
</evidence>
<feature type="binding site" evidence="5">
    <location>
        <begin position="144"/>
        <end position="148"/>
    </location>
    <ligand>
        <name>substrate</name>
    </ligand>
</feature>
<accession>A0ABX7QQI6</accession>
<keyword evidence="4 5" id="KW-0378">Hydrolase</keyword>
<dbReference type="EMBL" id="CP071503">
    <property type="protein sequence ID" value="QSX33732.1"/>
    <property type="molecule type" value="Genomic_DNA"/>
</dbReference>
<gene>
    <name evidence="5 7" type="primary">bioH</name>
    <name evidence="7" type="ORF">JYB87_00265</name>
</gene>
<dbReference type="GO" id="GO:0090499">
    <property type="term" value="F:pimelyl-[acyl-carrier protein] methyl ester esterase activity"/>
    <property type="evidence" value="ECO:0007669"/>
    <property type="project" value="UniProtKB-EC"/>
</dbReference>
<reference evidence="7 8" key="1">
    <citation type="submission" date="2021-03" db="EMBL/GenBank/DDBJ databases">
        <title>Novel species identification of genus Shewanella.</title>
        <authorList>
            <person name="Liu G."/>
            <person name="Zhang Q."/>
        </authorList>
    </citation>
    <scope>NUCLEOTIDE SEQUENCE [LARGE SCALE GENOMIC DNA]</scope>
    <source>
        <strain evidence="7 8">FJAT-51800</strain>
    </source>
</reference>
<dbReference type="RefSeq" id="WP_207354943.1">
    <property type="nucleotide sequence ID" value="NZ_CP071503.1"/>
</dbReference>
<feature type="active site" description="Nucleophile" evidence="5">
    <location>
        <position position="81"/>
    </location>
</feature>
<dbReference type="InterPro" id="IPR000073">
    <property type="entry name" value="AB_hydrolase_1"/>
</dbReference>
<dbReference type="HAMAP" id="MF_01260">
    <property type="entry name" value="Carboxylester"/>
    <property type="match status" value="1"/>
</dbReference>
<feature type="active site" evidence="5">
    <location>
        <position position="208"/>
    </location>
</feature>
<dbReference type="SUPFAM" id="SSF53474">
    <property type="entry name" value="alpha/beta-Hydrolases"/>
    <property type="match status" value="1"/>
</dbReference>
<dbReference type="Pfam" id="PF00561">
    <property type="entry name" value="Abhydrolase_1"/>
    <property type="match status" value="1"/>
</dbReference>
<keyword evidence="1 5" id="KW-0719">Serine esterase</keyword>
<dbReference type="NCBIfam" id="TIGR01738">
    <property type="entry name" value="bioH"/>
    <property type="match status" value="1"/>
</dbReference>
<keyword evidence="3 5" id="KW-0093">Biotin biosynthesis</keyword>
<evidence type="ECO:0000256" key="5">
    <source>
        <dbReference type="HAMAP-Rule" id="MF_01260"/>
    </source>
</evidence>
<feature type="binding site" evidence="5">
    <location>
        <begin position="81"/>
        <end position="82"/>
    </location>
    <ligand>
        <name>substrate</name>
    </ligand>
</feature>
<name>A0ABX7QQI6_9GAMM</name>
<evidence type="ECO:0000313" key="8">
    <source>
        <dbReference type="Proteomes" id="UP000662770"/>
    </source>
</evidence>
<proteinExistence type="inferred from homology"/>
<evidence type="ECO:0000256" key="4">
    <source>
        <dbReference type="ARBA" id="ARBA00022801"/>
    </source>
</evidence>